<comment type="caution">
    <text evidence="2">The sequence shown here is derived from an EMBL/GenBank/DDBJ whole genome shotgun (WGS) entry which is preliminary data.</text>
</comment>
<keyword evidence="1" id="KW-0732">Signal</keyword>
<keyword evidence="3" id="KW-1185">Reference proteome</keyword>
<dbReference type="AlphaFoldDB" id="A0A6I3KLK6"/>
<dbReference type="EMBL" id="WMBQ01000001">
    <property type="protein sequence ID" value="MTD94810.1"/>
    <property type="molecule type" value="Genomic_DNA"/>
</dbReference>
<dbReference type="Proteomes" id="UP000440694">
    <property type="component" value="Unassembled WGS sequence"/>
</dbReference>
<dbReference type="RefSeq" id="WP_154739185.1">
    <property type="nucleotide sequence ID" value="NZ_WMBQ01000001.1"/>
</dbReference>
<feature type="signal peptide" evidence="1">
    <location>
        <begin position="1"/>
        <end position="21"/>
    </location>
</feature>
<protein>
    <recommendedName>
        <fullName evidence="4">Flagellar basal body-associated protein FliL</fullName>
    </recommendedName>
</protein>
<feature type="chain" id="PRO_5026124332" description="Flagellar basal body-associated protein FliL" evidence="1">
    <location>
        <begin position="22"/>
        <end position="163"/>
    </location>
</feature>
<sequence length="163" mass="17726">MIKLIATGLWICLVTAVSSYAAAMWQTQTPPEAEVDKIFGGLQSTQAGPVSVPIIADGAVQGYVLAQFTFTMKSDVLRRMSVKPEDFLMDAAFRAIYGGDTAALRGARKQDLQALTASIKAKANERFGNDLVEDVLIGKFNFVPKNEVRNGANLVKTRPEFAR</sequence>
<gene>
    <name evidence="2" type="ORF">GIW81_10755</name>
</gene>
<accession>A0A6I3KLK6</accession>
<name>A0A6I3KLK6_9HYPH</name>
<evidence type="ECO:0000313" key="3">
    <source>
        <dbReference type="Proteomes" id="UP000440694"/>
    </source>
</evidence>
<evidence type="ECO:0008006" key="4">
    <source>
        <dbReference type="Google" id="ProtNLM"/>
    </source>
</evidence>
<proteinExistence type="predicted"/>
<organism evidence="2 3">
    <name type="scientific">Hyphomicrobium album</name>
    <dbReference type="NCBI Taxonomy" id="2665159"/>
    <lineage>
        <taxon>Bacteria</taxon>
        <taxon>Pseudomonadati</taxon>
        <taxon>Pseudomonadota</taxon>
        <taxon>Alphaproteobacteria</taxon>
        <taxon>Hyphomicrobiales</taxon>
        <taxon>Hyphomicrobiaceae</taxon>
        <taxon>Hyphomicrobium</taxon>
    </lineage>
</organism>
<evidence type="ECO:0000256" key="1">
    <source>
        <dbReference type="SAM" id="SignalP"/>
    </source>
</evidence>
<evidence type="ECO:0000313" key="2">
    <source>
        <dbReference type="EMBL" id="MTD94810.1"/>
    </source>
</evidence>
<reference evidence="2 3" key="1">
    <citation type="submission" date="2019-11" db="EMBL/GenBank/DDBJ databases">
        <title>Identification of a novel strain.</title>
        <authorList>
            <person name="Xu Q."/>
            <person name="Wang G."/>
        </authorList>
    </citation>
    <scope>NUCLEOTIDE SEQUENCE [LARGE SCALE GENOMIC DNA]</scope>
    <source>
        <strain evidence="3">xq</strain>
    </source>
</reference>